<gene>
    <name evidence="1" type="ORF">L6452_06765</name>
</gene>
<name>A0ACB9EKK7_ARCLA</name>
<reference evidence="2" key="1">
    <citation type="journal article" date="2022" name="Mol. Ecol. Resour.">
        <title>The genomes of chicory, endive, great burdock and yacon provide insights into Asteraceae palaeo-polyploidization history and plant inulin production.</title>
        <authorList>
            <person name="Fan W."/>
            <person name="Wang S."/>
            <person name="Wang H."/>
            <person name="Wang A."/>
            <person name="Jiang F."/>
            <person name="Liu H."/>
            <person name="Zhao H."/>
            <person name="Xu D."/>
            <person name="Zhang Y."/>
        </authorList>
    </citation>
    <scope>NUCLEOTIDE SEQUENCE [LARGE SCALE GENOMIC DNA]</scope>
    <source>
        <strain evidence="2">cv. Niubang</strain>
    </source>
</reference>
<accession>A0ACB9EKK7</accession>
<protein>
    <submittedName>
        <fullName evidence="1">Uncharacterized protein</fullName>
    </submittedName>
</protein>
<proteinExistence type="predicted"/>
<evidence type="ECO:0000313" key="2">
    <source>
        <dbReference type="Proteomes" id="UP001055879"/>
    </source>
</evidence>
<dbReference type="EMBL" id="CM042048">
    <property type="protein sequence ID" value="KAI3759170.1"/>
    <property type="molecule type" value="Genomic_DNA"/>
</dbReference>
<comment type="caution">
    <text evidence="1">The sequence shown here is derived from an EMBL/GenBank/DDBJ whole genome shotgun (WGS) entry which is preliminary data.</text>
</comment>
<keyword evidence="2" id="KW-1185">Reference proteome</keyword>
<evidence type="ECO:0000313" key="1">
    <source>
        <dbReference type="EMBL" id="KAI3759170.1"/>
    </source>
</evidence>
<sequence>MMGLFVASIFTNLSLFSFPEEMITRSKYGTINCIGVCLHFLGILITSEQFNFIMSTPGLLALVTIKLSGSGIGSLVLVYLY</sequence>
<reference evidence="1 2" key="2">
    <citation type="journal article" date="2022" name="Mol. Ecol. Resour.">
        <title>The genomes of chicory, endive, great burdock and yacon provide insights into Asteraceae paleo-polyploidization history and plant inulin production.</title>
        <authorList>
            <person name="Fan W."/>
            <person name="Wang S."/>
            <person name="Wang H."/>
            <person name="Wang A."/>
            <person name="Jiang F."/>
            <person name="Liu H."/>
            <person name="Zhao H."/>
            <person name="Xu D."/>
            <person name="Zhang Y."/>
        </authorList>
    </citation>
    <scope>NUCLEOTIDE SEQUENCE [LARGE SCALE GENOMIC DNA]</scope>
    <source>
        <strain evidence="2">cv. Niubang</strain>
    </source>
</reference>
<organism evidence="1 2">
    <name type="scientific">Arctium lappa</name>
    <name type="common">Greater burdock</name>
    <name type="synonym">Lappa major</name>
    <dbReference type="NCBI Taxonomy" id="4217"/>
    <lineage>
        <taxon>Eukaryota</taxon>
        <taxon>Viridiplantae</taxon>
        <taxon>Streptophyta</taxon>
        <taxon>Embryophyta</taxon>
        <taxon>Tracheophyta</taxon>
        <taxon>Spermatophyta</taxon>
        <taxon>Magnoliopsida</taxon>
        <taxon>eudicotyledons</taxon>
        <taxon>Gunneridae</taxon>
        <taxon>Pentapetalae</taxon>
        <taxon>asterids</taxon>
        <taxon>campanulids</taxon>
        <taxon>Asterales</taxon>
        <taxon>Asteraceae</taxon>
        <taxon>Carduoideae</taxon>
        <taxon>Cardueae</taxon>
        <taxon>Arctiinae</taxon>
        <taxon>Arctium</taxon>
    </lineage>
</organism>
<dbReference type="Proteomes" id="UP001055879">
    <property type="component" value="Linkage Group LG02"/>
</dbReference>